<keyword evidence="6 8" id="KW-1133">Transmembrane helix</keyword>
<feature type="transmembrane region" description="Helical" evidence="8">
    <location>
        <begin position="319"/>
        <end position="337"/>
    </location>
</feature>
<name>A0A5C6REY2_9BACT</name>
<dbReference type="OrthoDB" id="9792789at2"/>
<evidence type="ECO:0000256" key="3">
    <source>
        <dbReference type="ARBA" id="ARBA00022676"/>
    </source>
</evidence>
<feature type="transmembrane region" description="Helical" evidence="8">
    <location>
        <begin position="228"/>
        <end position="246"/>
    </location>
</feature>
<feature type="transmembrane region" description="Helical" evidence="8">
    <location>
        <begin position="129"/>
        <end position="148"/>
    </location>
</feature>
<dbReference type="PANTHER" id="PTHR33908:SF11">
    <property type="entry name" value="MEMBRANE PROTEIN"/>
    <property type="match status" value="1"/>
</dbReference>
<comment type="subcellular location">
    <subcellularLocation>
        <location evidence="1">Cell membrane</location>
        <topology evidence="1">Multi-pass membrane protein</topology>
    </subcellularLocation>
</comment>
<dbReference type="Proteomes" id="UP000321580">
    <property type="component" value="Unassembled WGS sequence"/>
</dbReference>
<evidence type="ECO:0000256" key="7">
    <source>
        <dbReference type="ARBA" id="ARBA00023136"/>
    </source>
</evidence>
<evidence type="ECO:0000313" key="10">
    <source>
        <dbReference type="EMBL" id="TXB58626.1"/>
    </source>
</evidence>
<keyword evidence="7 8" id="KW-0472">Membrane</keyword>
<dbReference type="AlphaFoldDB" id="A0A5C6REY2"/>
<dbReference type="GO" id="GO:0009103">
    <property type="term" value="P:lipopolysaccharide biosynthetic process"/>
    <property type="evidence" value="ECO:0007669"/>
    <property type="project" value="UniProtKB-ARBA"/>
</dbReference>
<comment type="caution">
    <text evidence="10">The sequence shown here is derived from an EMBL/GenBank/DDBJ whole genome shotgun (WGS) entry which is preliminary data.</text>
</comment>
<feature type="transmembrane region" description="Helical" evidence="8">
    <location>
        <begin position="102"/>
        <end position="122"/>
    </location>
</feature>
<dbReference type="EMBL" id="VOOR01000105">
    <property type="protein sequence ID" value="TXB58626.1"/>
    <property type="molecule type" value="Genomic_DNA"/>
</dbReference>
<keyword evidence="4 10" id="KW-0808">Transferase</keyword>
<evidence type="ECO:0000256" key="8">
    <source>
        <dbReference type="SAM" id="Phobius"/>
    </source>
</evidence>
<dbReference type="InterPro" id="IPR038731">
    <property type="entry name" value="RgtA/B/C-like"/>
</dbReference>
<evidence type="ECO:0000256" key="5">
    <source>
        <dbReference type="ARBA" id="ARBA00022692"/>
    </source>
</evidence>
<gene>
    <name evidence="10" type="ORF">FRY97_21480</name>
</gene>
<evidence type="ECO:0000256" key="4">
    <source>
        <dbReference type="ARBA" id="ARBA00022679"/>
    </source>
</evidence>
<feature type="domain" description="Glycosyltransferase RgtA/B/C/D-like" evidence="9">
    <location>
        <begin position="82"/>
        <end position="241"/>
    </location>
</feature>
<dbReference type="RefSeq" id="WP_147169678.1">
    <property type="nucleotide sequence ID" value="NZ_VOOR01000105.1"/>
</dbReference>
<reference evidence="10 11" key="1">
    <citation type="submission" date="2019-08" db="EMBL/GenBank/DDBJ databases">
        <title>Genome of Phaeodactylibacter luteus.</title>
        <authorList>
            <person name="Bowman J.P."/>
        </authorList>
    </citation>
    <scope>NUCLEOTIDE SEQUENCE [LARGE SCALE GENOMIC DNA]</scope>
    <source>
        <strain evidence="10 11">KCTC 42180</strain>
    </source>
</reference>
<feature type="transmembrane region" description="Helical" evidence="8">
    <location>
        <begin position="21"/>
        <end position="39"/>
    </location>
</feature>
<accession>A0A5C6REY2</accession>
<evidence type="ECO:0000313" key="11">
    <source>
        <dbReference type="Proteomes" id="UP000321580"/>
    </source>
</evidence>
<evidence type="ECO:0000256" key="1">
    <source>
        <dbReference type="ARBA" id="ARBA00004651"/>
    </source>
</evidence>
<feature type="transmembrane region" description="Helical" evidence="8">
    <location>
        <begin position="184"/>
        <end position="216"/>
    </location>
</feature>
<evidence type="ECO:0000256" key="2">
    <source>
        <dbReference type="ARBA" id="ARBA00022475"/>
    </source>
</evidence>
<dbReference type="PANTHER" id="PTHR33908">
    <property type="entry name" value="MANNOSYLTRANSFERASE YKCB-RELATED"/>
    <property type="match status" value="1"/>
</dbReference>
<dbReference type="GO" id="GO:0005886">
    <property type="term" value="C:plasma membrane"/>
    <property type="evidence" value="ECO:0007669"/>
    <property type="project" value="UniProtKB-SubCell"/>
</dbReference>
<proteinExistence type="predicted"/>
<protein>
    <submittedName>
        <fullName evidence="10">Phospholipid carrier-dependent glycosyltransferase</fullName>
    </submittedName>
</protein>
<keyword evidence="3" id="KW-0328">Glycosyltransferase</keyword>
<dbReference type="GO" id="GO:0016763">
    <property type="term" value="F:pentosyltransferase activity"/>
    <property type="evidence" value="ECO:0007669"/>
    <property type="project" value="TreeGrafter"/>
</dbReference>
<feature type="transmembrane region" description="Helical" evidence="8">
    <location>
        <begin position="349"/>
        <end position="381"/>
    </location>
</feature>
<dbReference type="InterPro" id="IPR050297">
    <property type="entry name" value="LipidA_mod_glycosyltrf_83"/>
</dbReference>
<feature type="transmembrane region" description="Helical" evidence="8">
    <location>
        <begin position="387"/>
        <end position="403"/>
    </location>
</feature>
<feature type="transmembrane region" description="Helical" evidence="8">
    <location>
        <begin position="160"/>
        <end position="177"/>
    </location>
</feature>
<feature type="transmembrane region" description="Helical" evidence="8">
    <location>
        <begin position="290"/>
        <end position="307"/>
    </location>
</feature>
<evidence type="ECO:0000259" key="9">
    <source>
        <dbReference type="Pfam" id="PF13231"/>
    </source>
</evidence>
<keyword evidence="5 8" id="KW-0812">Transmembrane</keyword>
<sequence length="516" mass="59417">MRSSKNKTEFIKTRAISKKRQDLALVFFLLVVWYFPLFLHLDSFVIKIYDEARRAVNAFEMLNGDNFIVTTYQGQPDLWGTKPPFLIWAQALFMRLLGPSELAIRLPSALAGLGGASALLAFSWKFLKVKNVGIIASIIFLISNGALQSTHSLRSGDFDALLVFFTFSYLCAFFVFCETRKYKYLYLATVFIALAVLTKSIAGLLFMPALFIYAIRSRNLLQLFSSKHFYFSILVFLLMILSFYLGREHYNPGYLQAVWENELGGRYLDELEGHDHPFGYYFIRLWQYRFNGWIILSLIGILTGFLPQRKFTSFFPDRFVRFICFSSISIFVYLLVISNSSTKLVWYDLPVYPLLSVLAASGWVLILNILSVVTSYIGISLNQNKKSISGIFITLLLLAPFYAKQVQYCMRPDPADYNSPEAYGQFVKHLIKNNQLKGYYNIVSLYYRPNILFYTKVFNKDETNGFTLNPISPDHQLSPKSKAIICMQGEYERFKMKNEIKTVMSSKGNCYLVLVK</sequence>
<organism evidence="10 11">
    <name type="scientific">Phaeodactylibacter luteus</name>
    <dbReference type="NCBI Taxonomy" id="1564516"/>
    <lineage>
        <taxon>Bacteria</taxon>
        <taxon>Pseudomonadati</taxon>
        <taxon>Bacteroidota</taxon>
        <taxon>Saprospiria</taxon>
        <taxon>Saprospirales</taxon>
        <taxon>Haliscomenobacteraceae</taxon>
        <taxon>Phaeodactylibacter</taxon>
    </lineage>
</organism>
<evidence type="ECO:0000256" key="6">
    <source>
        <dbReference type="ARBA" id="ARBA00022989"/>
    </source>
</evidence>
<keyword evidence="2" id="KW-1003">Cell membrane</keyword>
<keyword evidence="11" id="KW-1185">Reference proteome</keyword>
<dbReference type="Pfam" id="PF13231">
    <property type="entry name" value="PMT_2"/>
    <property type="match status" value="1"/>
</dbReference>